<organism evidence="2 3">
    <name type="scientific">Deinococcus arcticus</name>
    <dbReference type="NCBI Taxonomy" id="2136176"/>
    <lineage>
        <taxon>Bacteria</taxon>
        <taxon>Thermotogati</taxon>
        <taxon>Deinococcota</taxon>
        <taxon>Deinococci</taxon>
        <taxon>Deinococcales</taxon>
        <taxon>Deinococcaceae</taxon>
        <taxon>Deinococcus</taxon>
    </lineage>
</organism>
<keyword evidence="3" id="KW-1185">Reference proteome</keyword>
<comment type="caution">
    <text evidence="2">The sequence shown here is derived from an EMBL/GenBank/DDBJ whole genome shotgun (WGS) entry which is preliminary data.</text>
</comment>
<feature type="chain" id="PRO_5015781133" description="Fimbrial biogenesis outer membrane usher protein" evidence="1">
    <location>
        <begin position="32"/>
        <end position="740"/>
    </location>
</feature>
<dbReference type="EMBL" id="PYSV01000004">
    <property type="protein sequence ID" value="PTA68684.1"/>
    <property type="molecule type" value="Genomic_DNA"/>
</dbReference>
<evidence type="ECO:0000313" key="3">
    <source>
        <dbReference type="Proteomes" id="UP000240317"/>
    </source>
</evidence>
<evidence type="ECO:0000256" key="1">
    <source>
        <dbReference type="SAM" id="SignalP"/>
    </source>
</evidence>
<dbReference type="RefSeq" id="WP_107137104.1">
    <property type="nucleotide sequence ID" value="NZ_PYSV01000004.1"/>
</dbReference>
<accession>A0A2T3WA65</accession>
<keyword evidence="1" id="KW-0732">Signal</keyword>
<name>A0A2T3WA65_9DEIO</name>
<gene>
    <name evidence="2" type="ORF">C8263_05385</name>
</gene>
<feature type="signal peptide" evidence="1">
    <location>
        <begin position="1"/>
        <end position="31"/>
    </location>
</feature>
<evidence type="ECO:0000313" key="2">
    <source>
        <dbReference type="EMBL" id="PTA68684.1"/>
    </source>
</evidence>
<dbReference type="AlphaFoldDB" id="A0A2T3WA65"/>
<evidence type="ECO:0008006" key="4">
    <source>
        <dbReference type="Google" id="ProtNLM"/>
    </source>
</evidence>
<dbReference type="OrthoDB" id="52774at2"/>
<proteinExistence type="predicted"/>
<protein>
    <recommendedName>
        <fullName evidence="4">Fimbrial biogenesis outer membrane usher protein</fullName>
    </recommendedName>
</protein>
<sequence length="740" mass="76565">MNRCACPERRRPGAALWLAAALALGHAGAQAQAEPEPCALPQTFVEVAVAGQARGGALALIDGERVWLSPGVLREAEAGYADARVRCDDQDFVRLNAALEVRFDPGELTLSVGGRTELLPNNTLDLGQVRPPEAEVLPTLPVTTLGVQGEAARRPGEAGQPAVLTHSAAVRAGYQNGRLALGAQLGEAGGQGLSTAWQGQLSAAYQVRDNLSVEVAAYAVRVAGGPVRLADEQISGLTVTFGSVRAYRLPQLVLALPLDAEVELRVPGVEVPRLNAAAGTLTIRNLPLDLPAGTVELRIRDATGTRFERVTYTAADIQVTAQALAVRAQAGLRGTRPAAQATAVYGLNDAWSLSAELDADTARQQLKASARYVVTDLNTGFGVQYDSATRTRLLLSGDATWARGEWRFGAGAVVPPLDLRAASVSGQVGWSARGTSLGLRAQATPGAARGELGLSASRKFSADLSVALGAAVSTNAGQLGWRATLSATWTPTPRLGLNAAATAENGSTLLETRAVYQLAPEHTLNAGVVVGSGAARAATVGYQYVGQGRAAAQLSTTGEARVSGSVGAALVGGQLYLTAAETGPGVLVRTGVAGVPLVVGGVPVVTDRRGDALVLLASGTRVAAVAPDFEQLPVTVSVQEDGRTLSLSPYGVTVLDWTGNFARFAWVRLLRPDGTPLKYARLALKGDPTTDDEGWALVPEFSAPQTVQATEEDPGAPPCQVQLIPGTETVTCVPIPPAAP</sequence>
<reference evidence="2 3" key="1">
    <citation type="submission" date="2018-03" db="EMBL/GenBank/DDBJ databases">
        <title>Draft genome of Deinococcus sp. OD32.</title>
        <authorList>
            <person name="Wang X.-P."/>
            <person name="Du Z.-J."/>
        </authorList>
    </citation>
    <scope>NUCLEOTIDE SEQUENCE [LARGE SCALE GENOMIC DNA]</scope>
    <source>
        <strain evidence="2 3">OD32</strain>
    </source>
</reference>
<dbReference type="Proteomes" id="UP000240317">
    <property type="component" value="Unassembled WGS sequence"/>
</dbReference>